<dbReference type="AlphaFoldDB" id="V8QNK6"/>
<name>V8QNK6_9BURK</name>
<gene>
    <name evidence="1" type="ORF">W822_22470</name>
</gene>
<evidence type="ECO:0000313" key="1">
    <source>
        <dbReference type="EMBL" id="ETF00559.1"/>
    </source>
</evidence>
<evidence type="ECO:0000313" key="2">
    <source>
        <dbReference type="Proteomes" id="UP000018733"/>
    </source>
</evidence>
<reference evidence="1 2" key="1">
    <citation type="journal article" date="2014" name="Genome Announc.">
        <title>Draft Genome Sequence of Advenella kashmirensis Strain W13003, a Polycyclic Aromatic Hydrocarbon-Degrading Bacterium.</title>
        <authorList>
            <person name="Wang X."/>
            <person name="Jin D."/>
            <person name="Zhou L."/>
            <person name="Wu L."/>
            <person name="An W."/>
            <person name="Zhao L."/>
        </authorList>
    </citation>
    <scope>NUCLEOTIDE SEQUENCE [LARGE SCALE GENOMIC DNA]</scope>
    <source>
        <strain evidence="1 2">W13003</strain>
    </source>
</reference>
<dbReference type="STRING" id="1424334.W822_22470"/>
<dbReference type="EMBL" id="AYXT01000014">
    <property type="protein sequence ID" value="ETF00559.1"/>
    <property type="molecule type" value="Genomic_DNA"/>
</dbReference>
<protein>
    <submittedName>
        <fullName evidence="1">Uncharacterized protein</fullName>
    </submittedName>
</protein>
<proteinExistence type="predicted"/>
<comment type="caution">
    <text evidence="1">The sequence shown here is derived from an EMBL/GenBank/DDBJ whole genome shotgun (WGS) entry which is preliminary data.</text>
</comment>
<sequence length="41" mass="4916">MSFLYFVNNIGANIIYIFTLRQLGYPLMQRFNAKSVYFVFD</sequence>
<keyword evidence="2" id="KW-1185">Reference proteome</keyword>
<accession>V8QNK6</accession>
<dbReference type="HOGENOM" id="CLU_3264550_0_0_4"/>
<organism evidence="1 2">
    <name type="scientific">Advenella kashmirensis W13003</name>
    <dbReference type="NCBI Taxonomy" id="1424334"/>
    <lineage>
        <taxon>Bacteria</taxon>
        <taxon>Pseudomonadati</taxon>
        <taxon>Pseudomonadota</taxon>
        <taxon>Betaproteobacteria</taxon>
        <taxon>Burkholderiales</taxon>
        <taxon>Alcaligenaceae</taxon>
    </lineage>
</organism>
<dbReference type="Proteomes" id="UP000018733">
    <property type="component" value="Unassembled WGS sequence"/>
</dbReference>